<sequence>MCLPLVLDHLVTNTTFSTS</sequence>
<name>A0A2P2QJC1_RHIMU</name>
<evidence type="ECO:0000313" key="1">
    <source>
        <dbReference type="EMBL" id="MBX66997.1"/>
    </source>
</evidence>
<accession>A0A2P2QJC1</accession>
<reference evidence="1" key="1">
    <citation type="submission" date="2018-02" db="EMBL/GenBank/DDBJ databases">
        <title>Rhizophora mucronata_Transcriptome.</title>
        <authorList>
            <person name="Meera S.P."/>
            <person name="Sreeshan A."/>
            <person name="Augustine A."/>
        </authorList>
    </citation>
    <scope>NUCLEOTIDE SEQUENCE</scope>
    <source>
        <tissue evidence="1">Leaf</tissue>
    </source>
</reference>
<organism evidence="1">
    <name type="scientific">Rhizophora mucronata</name>
    <name type="common">Asiatic mangrove</name>
    <dbReference type="NCBI Taxonomy" id="61149"/>
    <lineage>
        <taxon>Eukaryota</taxon>
        <taxon>Viridiplantae</taxon>
        <taxon>Streptophyta</taxon>
        <taxon>Embryophyta</taxon>
        <taxon>Tracheophyta</taxon>
        <taxon>Spermatophyta</taxon>
        <taxon>Magnoliopsida</taxon>
        <taxon>eudicotyledons</taxon>
        <taxon>Gunneridae</taxon>
        <taxon>Pentapetalae</taxon>
        <taxon>rosids</taxon>
        <taxon>fabids</taxon>
        <taxon>Malpighiales</taxon>
        <taxon>Rhizophoraceae</taxon>
        <taxon>Rhizophora</taxon>
    </lineage>
</organism>
<proteinExistence type="predicted"/>
<protein>
    <submittedName>
        <fullName evidence="1">Uncharacterized protein</fullName>
    </submittedName>
</protein>
<dbReference type="AlphaFoldDB" id="A0A2P2QJC1"/>
<dbReference type="EMBL" id="GGEC01086513">
    <property type="protein sequence ID" value="MBX66997.1"/>
    <property type="molecule type" value="Transcribed_RNA"/>
</dbReference>